<accession>A0AAJ0EH95</accession>
<dbReference type="AlphaFoldDB" id="A0AAJ0EH95"/>
<reference evidence="2" key="1">
    <citation type="submission" date="2021-06" db="EMBL/GenBank/DDBJ databases">
        <title>Comparative genomics, transcriptomics and evolutionary studies reveal genomic signatures of adaptation to plant cell wall in hemibiotrophic fungi.</title>
        <authorList>
            <consortium name="DOE Joint Genome Institute"/>
            <person name="Baroncelli R."/>
            <person name="Diaz J.F."/>
            <person name="Benocci T."/>
            <person name="Peng M."/>
            <person name="Battaglia E."/>
            <person name="Haridas S."/>
            <person name="Andreopoulos W."/>
            <person name="Labutti K."/>
            <person name="Pangilinan J."/>
            <person name="Floch G.L."/>
            <person name="Makela M.R."/>
            <person name="Henrissat B."/>
            <person name="Grigoriev I.V."/>
            <person name="Crouch J.A."/>
            <person name="De Vries R.P."/>
            <person name="Sukno S.A."/>
            <person name="Thon M.R."/>
        </authorList>
    </citation>
    <scope>NUCLEOTIDE SEQUENCE</scope>
    <source>
        <strain evidence="2">CBS 102054</strain>
    </source>
</reference>
<gene>
    <name evidence="2" type="ORF">BDP81DRAFT_449805</name>
</gene>
<dbReference type="RefSeq" id="XP_060445443.1">
    <property type="nucleotide sequence ID" value="XM_060592452.1"/>
</dbReference>
<keyword evidence="3" id="KW-1185">Reference proteome</keyword>
<dbReference type="PANTHER" id="PTHR38846:SF1">
    <property type="entry name" value="C3H1-TYPE DOMAIN-CONTAINING PROTEIN"/>
    <property type="match status" value="1"/>
</dbReference>
<dbReference type="EMBL" id="JAHMHQ010000010">
    <property type="protein sequence ID" value="KAK1636836.1"/>
    <property type="molecule type" value="Genomic_DNA"/>
</dbReference>
<evidence type="ECO:0000313" key="2">
    <source>
        <dbReference type="EMBL" id="KAK1636836.1"/>
    </source>
</evidence>
<feature type="compositionally biased region" description="Basic and acidic residues" evidence="1">
    <location>
        <begin position="103"/>
        <end position="114"/>
    </location>
</feature>
<evidence type="ECO:0000313" key="3">
    <source>
        <dbReference type="Proteomes" id="UP001243989"/>
    </source>
</evidence>
<dbReference type="Proteomes" id="UP001243989">
    <property type="component" value="Unassembled WGS sequence"/>
</dbReference>
<feature type="region of interest" description="Disordered" evidence="1">
    <location>
        <begin position="103"/>
        <end position="124"/>
    </location>
</feature>
<organism evidence="2 3">
    <name type="scientific">Colletotrichum phormii</name>
    <dbReference type="NCBI Taxonomy" id="359342"/>
    <lineage>
        <taxon>Eukaryota</taxon>
        <taxon>Fungi</taxon>
        <taxon>Dikarya</taxon>
        <taxon>Ascomycota</taxon>
        <taxon>Pezizomycotina</taxon>
        <taxon>Sordariomycetes</taxon>
        <taxon>Hypocreomycetidae</taxon>
        <taxon>Glomerellales</taxon>
        <taxon>Glomerellaceae</taxon>
        <taxon>Colletotrichum</taxon>
        <taxon>Colletotrichum acutatum species complex</taxon>
    </lineage>
</organism>
<protein>
    <submittedName>
        <fullName evidence="2">Uncharacterized protein</fullName>
    </submittedName>
</protein>
<feature type="compositionally biased region" description="Basic and acidic residues" evidence="1">
    <location>
        <begin position="11"/>
        <end position="41"/>
    </location>
</feature>
<dbReference type="PANTHER" id="PTHR38846">
    <property type="entry name" value="C3H1-TYPE DOMAIN-CONTAINING PROTEIN"/>
    <property type="match status" value="1"/>
</dbReference>
<feature type="region of interest" description="Disordered" evidence="1">
    <location>
        <begin position="1"/>
        <end position="56"/>
    </location>
</feature>
<sequence length="241" mass="27326">MTRRTKSAARKAWERAAEEGGAKLQDVEKTMGELNIKKEGEGEGEENENGNNGGGADLHDIEEMMIQLNIKREDVVDGSNHNGHEQNDDAILDCVELKEALDDLKNPKSVDPNETKANGETSAPNMDRKLTQKEAANLQTNLVARWEEYFGKRELADWQRLCGDLGLDTDLPTKTQCRKALRTVNVSIKQFLSVDNRPNDVEFFKSPSQLGRYCRKNKMFMSSKELPKGDPLRSLRRKMRF</sequence>
<proteinExistence type="predicted"/>
<evidence type="ECO:0000256" key="1">
    <source>
        <dbReference type="SAM" id="MobiDB-lite"/>
    </source>
</evidence>
<feature type="compositionally biased region" description="Polar residues" evidence="1">
    <location>
        <begin position="115"/>
        <end position="124"/>
    </location>
</feature>
<comment type="caution">
    <text evidence="2">The sequence shown here is derived from an EMBL/GenBank/DDBJ whole genome shotgun (WGS) entry which is preliminary data.</text>
</comment>
<dbReference type="GeneID" id="85477314"/>
<name>A0AAJ0EH95_9PEZI</name>